<feature type="domain" description="Peptidase S8/S53" evidence="1">
    <location>
        <begin position="304"/>
        <end position="665"/>
    </location>
</feature>
<reference evidence="2 3" key="1">
    <citation type="submission" date="2019-08" db="EMBL/GenBank/DDBJ databases">
        <authorList>
            <person name="Peeters C."/>
        </authorList>
    </citation>
    <scope>NUCLEOTIDE SEQUENCE [LARGE SCALE GENOMIC DNA]</scope>
    <source>
        <strain evidence="2 3">LMG 31108</strain>
    </source>
</reference>
<name>A0A5E4YM05_9BURK</name>
<dbReference type="GO" id="GO:0004252">
    <property type="term" value="F:serine-type endopeptidase activity"/>
    <property type="evidence" value="ECO:0007669"/>
    <property type="project" value="InterPro"/>
</dbReference>
<gene>
    <name evidence="2" type="ORF">PAN31108_04609</name>
</gene>
<dbReference type="InterPro" id="IPR000209">
    <property type="entry name" value="Peptidase_S8/S53_dom"/>
</dbReference>
<dbReference type="CDD" id="cd04847">
    <property type="entry name" value="Peptidases_S8_Subtilisin_like_2"/>
    <property type="match status" value="1"/>
</dbReference>
<accession>A0A5E4YM05</accession>
<dbReference type="SUPFAM" id="SSF52743">
    <property type="entry name" value="Subtilisin-like"/>
    <property type="match status" value="1"/>
</dbReference>
<dbReference type="InterPro" id="IPR036852">
    <property type="entry name" value="Peptidase_S8/S53_dom_sf"/>
</dbReference>
<dbReference type="EMBL" id="CABPSB010000023">
    <property type="protein sequence ID" value="VVE49435.1"/>
    <property type="molecule type" value="Genomic_DNA"/>
</dbReference>
<evidence type="ECO:0000313" key="2">
    <source>
        <dbReference type="EMBL" id="VVE49435.1"/>
    </source>
</evidence>
<dbReference type="Gene3D" id="3.40.50.200">
    <property type="entry name" value="Peptidase S8/S53 domain"/>
    <property type="match status" value="1"/>
</dbReference>
<dbReference type="GO" id="GO:0006508">
    <property type="term" value="P:proteolysis"/>
    <property type="evidence" value="ECO:0007669"/>
    <property type="project" value="InterPro"/>
</dbReference>
<protein>
    <recommendedName>
        <fullName evidence="1">Peptidase S8/S53 domain-containing protein</fullName>
    </recommendedName>
</protein>
<dbReference type="Pfam" id="PF00082">
    <property type="entry name" value="Peptidase_S8"/>
    <property type="match status" value="1"/>
</dbReference>
<sequence>MSTGPLPLLLFPNPTPIRREAGASMFPTLHIPSGPRQSQRLATKFQTLREAFDARRLELQEVAANDDPDLVIVFETVGSIKDFISTAQRIAGMEWLTSMLDVEFAPDEDFYHTDDQQRSVKGKLFLVGTNRHALDELVRLWRRYSEDSSANLGDGLSAWKQVFERLRDVRFWGPEDRLDADLRHFWEERIAYEAGPVRFEIEAWCFLSPLKNDRASEEVRAVVRAMNGSVLSERLVSDIAYHGFLVEMPVASVRSLLDDARSPLLMSDRVMFLRPQGQSYGVGVDAEERFADVPVPSTHTSGAPVVALLDGLPMQNHPRLQGRVQVDDPDDWANGYQVNERAHGTAMASLIVWGDLSTGSVALAKPIYVRPILRPDGAPLVGDVPRHERTPGDRLLIDIVHEAVRRMFERTNNVEASAPSVKVINLSVGDSTRPFNGSLSPWARLLDWLSHRYQVLFIVSTGNRADDLGLDVQRGQLANTSQNAREGAAMRALVAVEGHRRLISPAESVNALTVGASYSDAADFGGVHTRYTLFPEHGVAPYSSIGPGYRRAVKPDILLPGGRGLYGERPMSPPEFTEVTGYWDTPRAPGQRTAVPGNGGDTAFTRGTSNAAAMATRGAAFAHSVIEELRAANASMLPSRYDAALIKALLAHGARWGDLGTPILGARPDVEHWNARKRLVSRYIGYGSADIPRALTCTEQRATLLGIGQLRNERALEFRVPLPIGLNARVLMRRLTVTLAWLSPVNPRHSHYRTARLWVDVLDDPLGLTRSDVEWRQARSGTLQHEIFEGENAVPVIDDQDLVLRVNCLADAGALTDPVDFALCVSLEVAEGVDVPIYQQIRDRIQQRVSVRSTTS</sequence>
<keyword evidence="3" id="KW-1185">Reference proteome</keyword>
<dbReference type="AlphaFoldDB" id="A0A5E4YM05"/>
<evidence type="ECO:0000313" key="3">
    <source>
        <dbReference type="Proteomes" id="UP000406256"/>
    </source>
</evidence>
<proteinExistence type="predicted"/>
<organism evidence="2 3">
    <name type="scientific">Pandoraea anhela</name>
    <dbReference type="NCBI Taxonomy" id="2508295"/>
    <lineage>
        <taxon>Bacteria</taxon>
        <taxon>Pseudomonadati</taxon>
        <taxon>Pseudomonadota</taxon>
        <taxon>Betaproteobacteria</taxon>
        <taxon>Burkholderiales</taxon>
        <taxon>Burkholderiaceae</taxon>
        <taxon>Pandoraea</taxon>
    </lineage>
</organism>
<dbReference type="Proteomes" id="UP000406256">
    <property type="component" value="Unassembled WGS sequence"/>
</dbReference>
<dbReference type="OrthoDB" id="9768989at2"/>
<dbReference type="InterPro" id="IPR034074">
    <property type="entry name" value="Y4bN_pept_dom"/>
</dbReference>
<evidence type="ECO:0000259" key="1">
    <source>
        <dbReference type="Pfam" id="PF00082"/>
    </source>
</evidence>